<comment type="subcellular location">
    <subcellularLocation>
        <location evidence="1">Membrane</location>
        <topology evidence="1">Multi-pass membrane protein</topology>
    </subcellularLocation>
</comment>
<comment type="caution">
    <text evidence="10">The sequence shown here is derived from an EMBL/GenBank/DDBJ whole genome shotgun (WGS) entry which is preliminary data.</text>
</comment>
<keyword evidence="6 9" id="KW-0472">Membrane</keyword>
<dbReference type="GO" id="GO:0046872">
    <property type="term" value="F:metal ion binding"/>
    <property type="evidence" value="ECO:0007669"/>
    <property type="project" value="UniProtKB-KW"/>
</dbReference>
<evidence type="ECO:0000313" key="10">
    <source>
        <dbReference type="EMBL" id="PLB43362.1"/>
    </source>
</evidence>
<evidence type="ECO:0000256" key="4">
    <source>
        <dbReference type="ARBA" id="ARBA00022801"/>
    </source>
</evidence>
<name>A0A2I2FRV1_9EURO</name>
<dbReference type="Pfam" id="PF05875">
    <property type="entry name" value="Ceramidase"/>
    <property type="match status" value="1"/>
</dbReference>
<evidence type="ECO:0000256" key="3">
    <source>
        <dbReference type="ARBA" id="ARBA00022692"/>
    </source>
</evidence>
<dbReference type="PANTHER" id="PTHR46187">
    <property type="entry name" value="ALKALINE CERAMIDASE 3"/>
    <property type="match status" value="1"/>
</dbReference>
<keyword evidence="5 9" id="KW-1133">Transmembrane helix</keyword>
<feature type="binding site" evidence="8">
    <location>
        <position position="228"/>
    </location>
    <ligand>
        <name>Zn(2+)</name>
        <dbReference type="ChEBI" id="CHEBI:29105"/>
        <note>catalytic</note>
    </ligand>
</feature>
<feature type="transmembrane region" description="Helical" evidence="9">
    <location>
        <begin position="225"/>
        <end position="246"/>
    </location>
</feature>
<feature type="binding site" evidence="7">
    <location>
        <position position="22"/>
    </location>
    <ligand>
        <name>Ca(2+)</name>
        <dbReference type="ChEBI" id="CHEBI:29108"/>
    </ligand>
</feature>
<dbReference type="GO" id="GO:0005789">
    <property type="term" value="C:endoplasmic reticulum membrane"/>
    <property type="evidence" value="ECO:0007669"/>
    <property type="project" value="TreeGrafter"/>
</dbReference>
<dbReference type="GeneID" id="36558098"/>
<reference evidence="10 11" key="1">
    <citation type="submission" date="2016-12" db="EMBL/GenBank/DDBJ databases">
        <title>The genomes of Aspergillus section Nigri reveals drivers in fungal speciation.</title>
        <authorList>
            <consortium name="DOE Joint Genome Institute"/>
            <person name="Vesth T.C."/>
            <person name="Nybo J."/>
            <person name="Theobald S."/>
            <person name="Brandl J."/>
            <person name="Frisvad J.C."/>
            <person name="Nielsen K.F."/>
            <person name="Lyhne E.K."/>
            <person name="Kogle M.E."/>
            <person name="Kuo A."/>
            <person name="Riley R."/>
            <person name="Clum A."/>
            <person name="Nolan M."/>
            <person name="Lipzen A."/>
            <person name="Salamov A."/>
            <person name="Henrissat B."/>
            <person name="Wiebenga A."/>
            <person name="De Vries R.P."/>
            <person name="Grigoriev I.V."/>
            <person name="Mortensen U.H."/>
            <person name="Andersen M.R."/>
            <person name="Baker S.E."/>
        </authorList>
    </citation>
    <scope>NUCLEOTIDE SEQUENCE [LARGE SCALE GENOMIC DNA]</scope>
    <source>
        <strain evidence="10 11">IBT 23096</strain>
    </source>
</reference>
<keyword evidence="4" id="KW-0378">Hydrolase</keyword>
<feature type="binding site" evidence="8">
    <location>
        <position position="82"/>
    </location>
    <ligand>
        <name>Zn(2+)</name>
        <dbReference type="ChEBI" id="CHEBI:29105"/>
        <note>catalytic</note>
    </ligand>
</feature>
<dbReference type="VEuPathDB" id="FungiDB:P170DRAFT_441787"/>
<gene>
    <name evidence="10" type="ORF">P170DRAFT_441787</name>
</gene>
<organism evidence="10 11">
    <name type="scientific">Aspergillus steynii IBT 23096</name>
    <dbReference type="NCBI Taxonomy" id="1392250"/>
    <lineage>
        <taxon>Eukaryota</taxon>
        <taxon>Fungi</taxon>
        <taxon>Dikarya</taxon>
        <taxon>Ascomycota</taxon>
        <taxon>Pezizomycotina</taxon>
        <taxon>Eurotiomycetes</taxon>
        <taxon>Eurotiomycetidae</taxon>
        <taxon>Eurotiales</taxon>
        <taxon>Aspergillaceae</taxon>
        <taxon>Aspergillus</taxon>
        <taxon>Aspergillus subgen. Circumdati</taxon>
    </lineage>
</organism>
<dbReference type="PANTHER" id="PTHR46187:SF1">
    <property type="entry name" value="ALKALINE PHYTOCERAMIDASE"/>
    <property type="match status" value="1"/>
</dbReference>
<dbReference type="GO" id="GO:0016811">
    <property type="term" value="F:hydrolase activity, acting on carbon-nitrogen (but not peptide) bonds, in linear amides"/>
    <property type="evidence" value="ECO:0007669"/>
    <property type="project" value="InterPro"/>
</dbReference>
<evidence type="ECO:0000256" key="8">
    <source>
        <dbReference type="PIRSR" id="PIRSR608901-2"/>
    </source>
</evidence>
<feature type="binding site" evidence="8">
    <location>
        <position position="224"/>
    </location>
    <ligand>
        <name>Zn(2+)</name>
        <dbReference type="ChEBI" id="CHEBI:29105"/>
        <note>catalytic</note>
    </ligand>
</feature>
<proteinExistence type="inferred from homology"/>
<feature type="transmembrane region" description="Helical" evidence="9">
    <location>
        <begin position="119"/>
        <end position="138"/>
    </location>
</feature>
<feature type="binding site" evidence="7">
    <location>
        <position position="33"/>
    </location>
    <ligand>
        <name>Ca(2+)</name>
        <dbReference type="ChEBI" id="CHEBI:29108"/>
    </ligand>
</feature>
<dbReference type="OrthoDB" id="187171at2759"/>
<dbReference type="GO" id="GO:0046513">
    <property type="term" value="P:ceramide biosynthetic process"/>
    <property type="evidence" value="ECO:0007669"/>
    <property type="project" value="TreeGrafter"/>
</dbReference>
<dbReference type="EMBL" id="MSFO01000011">
    <property type="protein sequence ID" value="PLB43362.1"/>
    <property type="molecule type" value="Genomic_DNA"/>
</dbReference>
<evidence type="ECO:0000256" key="7">
    <source>
        <dbReference type="PIRSR" id="PIRSR608901-1"/>
    </source>
</evidence>
<feature type="transmembrane region" description="Helical" evidence="9">
    <location>
        <begin position="178"/>
        <end position="196"/>
    </location>
</feature>
<protein>
    <submittedName>
        <fullName evidence="10">Alkaline ceramidase family protein</fullName>
    </submittedName>
</protein>
<keyword evidence="7" id="KW-0479">Metal-binding</keyword>
<dbReference type="STRING" id="1392250.A0A2I2FRV1"/>
<accession>A0A2I2FRV1</accession>
<comment type="cofactor">
    <cofactor evidence="8">
        <name>Zn(2+)</name>
        <dbReference type="ChEBI" id="CHEBI:29105"/>
    </cofactor>
</comment>
<keyword evidence="3 9" id="KW-0812">Transmembrane</keyword>
<evidence type="ECO:0000256" key="9">
    <source>
        <dbReference type="SAM" id="Phobius"/>
    </source>
</evidence>
<dbReference type="RefSeq" id="XP_024698664.1">
    <property type="nucleotide sequence ID" value="XM_024850399.1"/>
</dbReference>
<evidence type="ECO:0000256" key="6">
    <source>
        <dbReference type="ARBA" id="ARBA00023136"/>
    </source>
</evidence>
<dbReference type="Proteomes" id="UP000234275">
    <property type="component" value="Unassembled WGS sequence"/>
</dbReference>
<keyword evidence="7" id="KW-0106">Calcium</keyword>
<dbReference type="AlphaFoldDB" id="A0A2I2FRV1"/>
<dbReference type="GO" id="GO:0046514">
    <property type="term" value="P:ceramide catabolic process"/>
    <property type="evidence" value="ECO:0007669"/>
    <property type="project" value="TreeGrafter"/>
</dbReference>
<dbReference type="InterPro" id="IPR008901">
    <property type="entry name" value="ACER"/>
</dbReference>
<evidence type="ECO:0000256" key="5">
    <source>
        <dbReference type="ARBA" id="ARBA00022989"/>
    </source>
</evidence>
<comment type="similarity">
    <text evidence="2">Belongs to the alkaline ceramidase family.</text>
</comment>
<evidence type="ECO:0000313" key="11">
    <source>
        <dbReference type="Proteomes" id="UP000234275"/>
    </source>
</evidence>
<keyword evidence="8" id="KW-0862">Zinc</keyword>
<feature type="transmembrane region" description="Helical" evidence="9">
    <location>
        <begin position="63"/>
        <end position="83"/>
    </location>
</feature>
<sequence length="281" mass="31907">MISDTTNTPFWGPTTANSNFCEEDYVITRYIAEFINTLTNLSYILYAIYGLRRLHAKPNVHVFRLFPYWGLMAVGICSAAFHISMKYHTQMMDDLSMLFATTPVLHRVITVHSSHRDSVRMAVFLGTLLSALVVYHVLTDELIFHSVSFGVMVVIIGLRTMQLIGARTKAGSESRRKVWGVVRFGAVIFNAGYYLWLIDNWTCGILKSWKETIGLPWAFVLELHGWWHIFTAMGAYIFIAVVDQLVSGDDLEGLERELAWPAPWAATSAFAGRKSVEEKRE</sequence>
<evidence type="ECO:0000256" key="1">
    <source>
        <dbReference type="ARBA" id="ARBA00004141"/>
    </source>
</evidence>
<feature type="transmembrane region" description="Helical" evidence="9">
    <location>
        <begin position="144"/>
        <end position="166"/>
    </location>
</feature>
<keyword evidence="11" id="KW-1185">Reference proteome</keyword>
<evidence type="ECO:0000256" key="2">
    <source>
        <dbReference type="ARBA" id="ARBA00009780"/>
    </source>
</evidence>
<feature type="transmembrane region" description="Helical" evidence="9">
    <location>
        <begin position="30"/>
        <end position="51"/>
    </location>
</feature>